<dbReference type="SUPFAM" id="SSF82549">
    <property type="entry name" value="DAK1/DegV-like"/>
    <property type="match status" value="1"/>
</dbReference>
<dbReference type="AlphaFoldDB" id="A0A7T5JQ63"/>
<dbReference type="PANTHER" id="PTHR33434:SF2">
    <property type="entry name" value="FATTY ACID-BINDING PROTEIN TM_1468"/>
    <property type="match status" value="1"/>
</dbReference>
<dbReference type="PANTHER" id="PTHR33434">
    <property type="entry name" value="DEGV DOMAIN-CONTAINING PROTEIN DR_1986-RELATED"/>
    <property type="match status" value="1"/>
</dbReference>
<dbReference type="GO" id="GO:0008289">
    <property type="term" value="F:lipid binding"/>
    <property type="evidence" value="ECO:0007669"/>
    <property type="project" value="UniProtKB-KW"/>
</dbReference>
<evidence type="ECO:0000256" key="1">
    <source>
        <dbReference type="ARBA" id="ARBA00023121"/>
    </source>
</evidence>
<dbReference type="InterPro" id="IPR003797">
    <property type="entry name" value="DegV"/>
</dbReference>
<sequence>MSIVIVTDSASDIDSELRESLGIVSVPLKVMFGDETYTDGVTITSTMFFEKLKQTDVLPTTSQPSPIDFAEAYKGIVEKHGRDVQIIVLTLSAALSGTYQSAVIAKSMMEEELDITVIDTRKASFVFGMLCVEAAQAAREGKSKQQILDRIDHFLDSVQVYFIVDTLEFLQKGGRIGKASALIGSLLNIKPILTLDPAGYVSAFDKVRGTKKAIARVMEALREYASGQPVKVAMLHSAVPDQAAEHLAAIKAEFQVTDSYLLEIGPVIGTHVGPGLLGFVMIKD</sequence>
<dbReference type="Proteomes" id="UP000595847">
    <property type="component" value="Chromosome"/>
</dbReference>
<reference evidence="2 3" key="1">
    <citation type="submission" date="2020-12" db="EMBL/GenBank/DDBJ databases">
        <title>strain FJAT-54423T represents a novel species of the genus Brevibacillus.</title>
        <authorList>
            <person name="Tang R."/>
        </authorList>
    </citation>
    <scope>NUCLEOTIDE SEQUENCE [LARGE SCALE GENOMIC DNA]</scope>
    <source>
        <strain evidence="2 3">FJAT-54423</strain>
    </source>
</reference>
<keyword evidence="1" id="KW-0446">Lipid-binding</keyword>
<gene>
    <name evidence="2" type="ORF">JD108_09210</name>
</gene>
<proteinExistence type="predicted"/>
<protein>
    <submittedName>
        <fullName evidence="2">DegV family protein</fullName>
    </submittedName>
</protein>
<dbReference type="NCBIfam" id="TIGR00762">
    <property type="entry name" value="DegV"/>
    <property type="match status" value="1"/>
</dbReference>
<organism evidence="2 3">
    <name type="scientific">Brevibacillus composti</name>
    <dbReference type="NCBI Taxonomy" id="2796470"/>
    <lineage>
        <taxon>Bacteria</taxon>
        <taxon>Bacillati</taxon>
        <taxon>Bacillota</taxon>
        <taxon>Bacilli</taxon>
        <taxon>Bacillales</taxon>
        <taxon>Paenibacillaceae</taxon>
        <taxon>Brevibacillus</taxon>
    </lineage>
</organism>
<accession>A0A7T5JQ63</accession>
<dbReference type="PROSITE" id="PS51482">
    <property type="entry name" value="DEGV"/>
    <property type="match status" value="1"/>
</dbReference>
<dbReference type="Gene3D" id="3.40.50.10170">
    <property type="match status" value="1"/>
</dbReference>
<dbReference type="KEGG" id="bcop:JD108_09210"/>
<dbReference type="InterPro" id="IPR050270">
    <property type="entry name" value="DegV_domain_contain"/>
</dbReference>
<dbReference type="Gene3D" id="3.30.1180.10">
    <property type="match status" value="1"/>
</dbReference>
<evidence type="ECO:0000313" key="3">
    <source>
        <dbReference type="Proteomes" id="UP000595847"/>
    </source>
</evidence>
<evidence type="ECO:0000313" key="2">
    <source>
        <dbReference type="EMBL" id="QQE76019.1"/>
    </source>
</evidence>
<dbReference type="RefSeq" id="WP_198829528.1">
    <property type="nucleotide sequence ID" value="NZ_CP066308.1"/>
</dbReference>
<name>A0A7T5JQ63_9BACL</name>
<dbReference type="InterPro" id="IPR043168">
    <property type="entry name" value="DegV_C"/>
</dbReference>
<dbReference type="EMBL" id="CP066308">
    <property type="protein sequence ID" value="QQE76019.1"/>
    <property type="molecule type" value="Genomic_DNA"/>
</dbReference>
<dbReference type="Pfam" id="PF02645">
    <property type="entry name" value="DegV"/>
    <property type="match status" value="1"/>
</dbReference>